<accession>A0A0F9JYN7</accession>
<dbReference type="AlphaFoldDB" id="A0A0F9JYN7"/>
<sequence>MPSLATAGRKHCAKDTLGGNKAAFFINFVDDSFTVVDGEATAINVAVTDVFKYELLNDGNIFDQNIVSDFNAGTTTNTQTITLLFPKLDKDTALQVDLLAKGRPVIVMQDRQGKYRVAGILDGCDLTGSTLSSGGAKADFNGFNLTFTATDQNSAPTLTADTLTALLALVSENQIEA</sequence>
<proteinExistence type="predicted"/>
<comment type="caution">
    <text evidence="1">The sequence shown here is derived from an EMBL/GenBank/DDBJ whole genome shotgun (WGS) entry which is preliminary data.</text>
</comment>
<organism evidence="1">
    <name type="scientific">marine sediment metagenome</name>
    <dbReference type="NCBI Taxonomy" id="412755"/>
    <lineage>
        <taxon>unclassified sequences</taxon>
        <taxon>metagenomes</taxon>
        <taxon>ecological metagenomes</taxon>
    </lineage>
</organism>
<reference evidence="1" key="1">
    <citation type="journal article" date="2015" name="Nature">
        <title>Complex archaea that bridge the gap between prokaryotes and eukaryotes.</title>
        <authorList>
            <person name="Spang A."/>
            <person name="Saw J.H."/>
            <person name="Jorgensen S.L."/>
            <person name="Zaremba-Niedzwiedzka K."/>
            <person name="Martijn J."/>
            <person name="Lind A.E."/>
            <person name="van Eijk R."/>
            <person name="Schleper C."/>
            <person name="Guy L."/>
            <person name="Ettema T.J."/>
        </authorList>
    </citation>
    <scope>NUCLEOTIDE SEQUENCE</scope>
</reference>
<gene>
    <name evidence="1" type="ORF">LCGC14_1395720</name>
</gene>
<evidence type="ECO:0000313" key="1">
    <source>
        <dbReference type="EMBL" id="KKM74899.1"/>
    </source>
</evidence>
<dbReference type="EMBL" id="LAZR01009065">
    <property type="protein sequence ID" value="KKM74899.1"/>
    <property type="molecule type" value="Genomic_DNA"/>
</dbReference>
<protein>
    <submittedName>
        <fullName evidence="1">Uncharacterized protein</fullName>
    </submittedName>
</protein>
<name>A0A0F9JYN7_9ZZZZ</name>